<organism evidence="1 2">
    <name type="scientific">Aquipuribacter nitratireducens</name>
    <dbReference type="NCBI Taxonomy" id="650104"/>
    <lineage>
        <taxon>Bacteria</taxon>
        <taxon>Bacillati</taxon>
        <taxon>Actinomycetota</taxon>
        <taxon>Actinomycetes</taxon>
        <taxon>Micrococcales</taxon>
        <taxon>Intrasporangiaceae</taxon>
        <taxon>Aquipuribacter</taxon>
    </lineage>
</organism>
<dbReference type="Proteomes" id="UP001596122">
    <property type="component" value="Unassembled WGS sequence"/>
</dbReference>
<protein>
    <submittedName>
        <fullName evidence="1">Uncharacterized protein</fullName>
    </submittedName>
</protein>
<sequence>MRGALRTAGRWGVRVLAGVGAVLLVLTVVGAAVDAAGFDRTRGGYEPPYEGWTGEPIDWAAGAVTPTGFLDPGRVVDTTLDCTTGMIGFGVWGVSVDFRVVSERAIVVHRPREACEAAGFDPRF</sequence>
<comment type="caution">
    <text evidence="1">The sequence shown here is derived from an EMBL/GenBank/DDBJ whole genome shotgun (WGS) entry which is preliminary data.</text>
</comment>
<reference evidence="2" key="1">
    <citation type="journal article" date="2019" name="Int. J. Syst. Evol. Microbiol.">
        <title>The Global Catalogue of Microorganisms (GCM) 10K type strain sequencing project: providing services to taxonomists for standard genome sequencing and annotation.</title>
        <authorList>
            <consortium name="The Broad Institute Genomics Platform"/>
            <consortium name="The Broad Institute Genome Sequencing Center for Infectious Disease"/>
            <person name="Wu L."/>
            <person name="Ma J."/>
        </authorList>
    </citation>
    <scope>NUCLEOTIDE SEQUENCE [LARGE SCALE GENOMIC DNA]</scope>
    <source>
        <strain evidence="2">CCUG 43114</strain>
    </source>
</reference>
<dbReference type="RefSeq" id="WP_340269357.1">
    <property type="nucleotide sequence ID" value="NZ_JBBEOG010000004.1"/>
</dbReference>
<accession>A0ABW0GND2</accession>
<evidence type="ECO:0000313" key="2">
    <source>
        <dbReference type="Proteomes" id="UP001596122"/>
    </source>
</evidence>
<evidence type="ECO:0000313" key="1">
    <source>
        <dbReference type="EMBL" id="MFC5381473.1"/>
    </source>
</evidence>
<dbReference type="EMBL" id="JBHSLD010000009">
    <property type="protein sequence ID" value="MFC5381473.1"/>
    <property type="molecule type" value="Genomic_DNA"/>
</dbReference>
<name>A0ABW0GND2_9MICO</name>
<keyword evidence="2" id="KW-1185">Reference proteome</keyword>
<proteinExistence type="predicted"/>
<gene>
    <name evidence="1" type="ORF">ACFPJ6_11780</name>
</gene>